<dbReference type="PROSITE" id="PS51257">
    <property type="entry name" value="PROKAR_LIPOPROTEIN"/>
    <property type="match status" value="1"/>
</dbReference>
<organism evidence="1 2">
    <name type="scientific">Cupriavidus metallidurans</name>
    <dbReference type="NCBI Taxonomy" id="119219"/>
    <lineage>
        <taxon>Bacteria</taxon>
        <taxon>Pseudomonadati</taxon>
        <taxon>Pseudomonadota</taxon>
        <taxon>Betaproteobacteria</taxon>
        <taxon>Burkholderiales</taxon>
        <taxon>Burkholderiaceae</taxon>
        <taxon>Cupriavidus</taxon>
    </lineage>
</organism>
<accession>A0A2L0XBP7</accession>
<evidence type="ECO:0000313" key="2">
    <source>
        <dbReference type="Proteomes" id="UP000253772"/>
    </source>
</evidence>
<protein>
    <submittedName>
        <fullName evidence="1">DUF2957 domain-containing protein</fullName>
    </submittedName>
</protein>
<dbReference type="OrthoDB" id="8951775at2"/>
<dbReference type="InterPro" id="IPR021340">
    <property type="entry name" value="DUF2957"/>
</dbReference>
<dbReference type="Proteomes" id="UP000253772">
    <property type="component" value="Chromosome c1"/>
</dbReference>
<reference evidence="1 2" key="1">
    <citation type="submission" date="2019-03" db="EMBL/GenBank/DDBJ databases">
        <title>Comparative insights into the high quality Complete genome sequence of highly metal resistant Cupriavidus metallidurans strain BS1 isolated from a gold-copper mine.</title>
        <authorList>
            <person name="Mazhar H.S."/>
            <person name="Rensing C."/>
        </authorList>
    </citation>
    <scope>NUCLEOTIDE SEQUENCE [LARGE SCALE GENOMIC DNA]</scope>
    <source>
        <strain evidence="1 2">BS1</strain>
    </source>
</reference>
<dbReference type="Pfam" id="PF11170">
    <property type="entry name" value="DUF2957"/>
    <property type="match status" value="1"/>
</dbReference>
<proteinExistence type="predicted"/>
<evidence type="ECO:0000313" key="1">
    <source>
        <dbReference type="EMBL" id="QBP11547.1"/>
    </source>
</evidence>
<sequence>MLMSHARHAFFAVAGVSLTMTLAACGGGGDGDASSSATPAAAAQQCATVGNCPTSGATENQPVASLCPSTLDYGTTYTGGSGAGEFLKMQFDSTRGTYQITIIESAVPKAPGSVSPTRAGVTLTGTMTHPTRPLPTAAQNNCAYELKTVTASDGASQAIIDPANPPIIFIGNGVAGGGIPGATIQYGGLLGLGKIPQRTFPMYPVLAFAQTETDFSKIAGTYNLLGYHLVPSGGKLTGATNYAPATANTVETLNADGSCVSASGGSCLSTGQPWHLRAGNDGAFGSDNDGGAGSKPYPHFYANALAPANARARGVLVVGKLEGKKVPLLVRVGSAYINGLDIRVDDESGIALMTPTTTVTQASMQGSYIGSGSDFKYLSSTVQNNLVALIDPQDPSLKPVGGFQMDFTQATRPGVVATVDNSGVAGSVITTGPVYAHLFGPAADPTFRVSALASR</sequence>
<gene>
    <name evidence="1" type="ORF">DDF84_018220</name>
</gene>
<dbReference type="AlphaFoldDB" id="A0A2L0XBP7"/>
<dbReference type="EMBL" id="CP037900">
    <property type="protein sequence ID" value="QBP11547.1"/>
    <property type="molecule type" value="Genomic_DNA"/>
</dbReference>
<name>A0A2L0XBP7_9BURK</name>